<protein>
    <submittedName>
        <fullName evidence="1">Uncharacterized protein</fullName>
    </submittedName>
</protein>
<gene>
    <name evidence="1" type="ORF">NDU88_007103</name>
</gene>
<sequence length="71" mass="7855">MSLAATRPRAHLQHSGPQLFKVAMPLDLEAEAPFIREPQEGVAATMSGFHLRPVALHLRSMAQRTHASTRK</sequence>
<name>A0AAV7U0I3_PLEWA</name>
<keyword evidence="2" id="KW-1185">Reference proteome</keyword>
<dbReference type="Proteomes" id="UP001066276">
    <property type="component" value="Chromosome 3_2"/>
</dbReference>
<dbReference type="AlphaFoldDB" id="A0AAV7U0I3"/>
<evidence type="ECO:0000313" key="1">
    <source>
        <dbReference type="EMBL" id="KAJ1181904.1"/>
    </source>
</evidence>
<comment type="caution">
    <text evidence="1">The sequence shown here is derived from an EMBL/GenBank/DDBJ whole genome shotgun (WGS) entry which is preliminary data.</text>
</comment>
<accession>A0AAV7U0I3</accession>
<reference evidence="1" key="1">
    <citation type="journal article" date="2022" name="bioRxiv">
        <title>Sequencing and chromosome-scale assembly of the giantPleurodeles waltlgenome.</title>
        <authorList>
            <person name="Brown T."/>
            <person name="Elewa A."/>
            <person name="Iarovenko S."/>
            <person name="Subramanian E."/>
            <person name="Araus A.J."/>
            <person name="Petzold A."/>
            <person name="Susuki M."/>
            <person name="Suzuki K.-i.T."/>
            <person name="Hayashi T."/>
            <person name="Toyoda A."/>
            <person name="Oliveira C."/>
            <person name="Osipova E."/>
            <person name="Leigh N.D."/>
            <person name="Simon A."/>
            <person name="Yun M.H."/>
        </authorList>
    </citation>
    <scope>NUCLEOTIDE SEQUENCE</scope>
    <source>
        <strain evidence="1">20211129_DDA</strain>
        <tissue evidence="1">Liver</tissue>
    </source>
</reference>
<proteinExistence type="predicted"/>
<dbReference type="EMBL" id="JANPWB010000006">
    <property type="protein sequence ID" value="KAJ1181904.1"/>
    <property type="molecule type" value="Genomic_DNA"/>
</dbReference>
<organism evidence="1 2">
    <name type="scientific">Pleurodeles waltl</name>
    <name type="common">Iberian ribbed newt</name>
    <dbReference type="NCBI Taxonomy" id="8319"/>
    <lineage>
        <taxon>Eukaryota</taxon>
        <taxon>Metazoa</taxon>
        <taxon>Chordata</taxon>
        <taxon>Craniata</taxon>
        <taxon>Vertebrata</taxon>
        <taxon>Euteleostomi</taxon>
        <taxon>Amphibia</taxon>
        <taxon>Batrachia</taxon>
        <taxon>Caudata</taxon>
        <taxon>Salamandroidea</taxon>
        <taxon>Salamandridae</taxon>
        <taxon>Pleurodelinae</taxon>
        <taxon>Pleurodeles</taxon>
    </lineage>
</organism>
<evidence type="ECO:0000313" key="2">
    <source>
        <dbReference type="Proteomes" id="UP001066276"/>
    </source>
</evidence>